<organism evidence="9 10">
    <name type="scientific">Fasciola gigantica</name>
    <name type="common">Giant liver fluke</name>
    <dbReference type="NCBI Taxonomy" id="46835"/>
    <lineage>
        <taxon>Eukaryota</taxon>
        <taxon>Metazoa</taxon>
        <taxon>Spiralia</taxon>
        <taxon>Lophotrochozoa</taxon>
        <taxon>Platyhelminthes</taxon>
        <taxon>Trematoda</taxon>
        <taxon>Digenea</taxon>
        <taxon>Plagiorchiida</taxon>
        <taxon>Echinostomata</taxon>
        <taxon>Echinostomatoidea</taxon>
        <taxon>Fasciolidae</taxon>
        <taxon>Fasciola</taxon>
    </lineage>
</organism>
<dbReference type="GO" id="GO:0048038">
    <property type="term" value="F:quinone binding"/>
    <property type="evidence" value="ECO:0007669"/>
    <property type="project" value="InterPro"/>
</dbReference>
<keyword evidence="9" id="KW-0830">Ubiquinone</keyword>
<dbReference type="GO" id="GO:0051287">
    <property type="term" value="F:NAD binding"/>
    <property type="evidence" value="ECO:0007669"/>
    <property type="project" value="InterPro"/>
</dbReference>
<dbReference type="SUPFAM" id="SSF56762">
    <property type="entry name" value="HydB/Nqo4-like"/>
    <property type="match status" value="1"/>
</dbReference>
<dbReference type="PANTHER" id="PTHR11993:SF10">
    <property type="entry name" value="NADH DEHYDROGENASE [UBIQUINONE] IRON-SULFUR PROTEIN 2, MITOCHONDRIAL"/>
    <property type="match status" value="1"/>
</dbReference>
<dbReference type="EMBL" id="SUNJ01014754">
    <property type="protein sequence ID" value="TPP56254.1"/>
    <property type="molecule type" value="Genomic_DNA"/>
</dbReference>
<evidence type="ECO:0000259" key="8">
    <source>
        <dbReference type="Pfam" id="PF00346"/>
    </source>
</evidence>
<evidence type="ECO:0000256" key="6">
    <source>
        <dbReference type="ARBA" id="ARBA00031562"/>
    </source>
</evidence>
<evidence type="ECO:0000256" key="2">
    <source>
        <dbReference type="ARBA" id="ARBA00022448"/>
    </source>
</evidence>
<evidence type="ECO:0000256" key="5">
    <source>
        <dbReference type="ARBA" id="ARBA00030505"/>
    </source>
</evidence>
<keyword evidence="3 7" id="KW-1278">Translocase</keyword>
<dbReference type="InterPro" id="IPR029014">
    <property type="entry name" value="NiFe-Hase_large"/>
</dbReference>
<dbReference type="Proteomes" id="UP000316759">
    <property type="component" value="Unassembled WGS sequence"/>
</dbReference>
<dbReference type="STRING" id="46835.A0A504Y5E0"/>
<dbReference type="AlphaFoldDB" id="A0A504Y5E0"/>
<reference evidence="9 10" key="1">
    <citation type="submission" date="2019-04" db="EMBL/GenBank/DDBJ databases">
        <title>Annotation for the trematode Fasciola gigantica.</title>
        <authorList>
            <person name="Choi Y.-J."/>
        </authorList>
    </citation>
    <scope>NUCLEOTIDE SEQUENCE [LARGE SCALE GENOMIC DNA]</scope>
    <source>
        <strain evidence="9">Uganda_cow_1</strain>
    </source>
</reference>
<feature type="domain" description="NADH-quinone oxidoreductase subunit D" evidence="8">
    <location>
        <begin position="187"/>
        <end position="255"/>
    </location>
</feature>
<dbReference type="InterPro" id="IPR014029">
    <property type="entry name" value="NADH_UbQ_OxRdtase_49kDa_CS"/>
</dbReference>
<keyword evidence="2 7" id="KW-0813">Transport</keyword>
<accession>A0A504Y5E0</accession>
<dbReference type="PROSITE" id="PS00535">
    <property type="entry name" value="COMPLEX1_49K"/>
    <property type="match status" value="1"/>
</dbReference>
<evidence type="ECO:0000256" key="4">
    <source>
        <dbReference type="ARBA" id="ARBA00023027"/>
    </source>
</evidence>
<dbReference type="Gene3D" id="1.10.645.10">
    <property type="entry name" value="Cytochrome-c3 Hydrogenase, chain B"/>
    <property type="match status" value="1"/>
</dbReference>
<dbReference type="Pfam" id="PF00346">
    <property type="entry name" value="Complex1_49kDa"/>
    <property type="match status" value="1"/>
</dbReference>
<comment type="similarity">
    <text evidence="1 7">Belongs to the complex I 49 kDa subunit family.</text>
</comment>
<evidence type="ECO:0000256" key="1">
    <source>
        <dbReference type="ARBA" id="ARBA00005769"/>
    </source>
</evidence>
<gene>
    <name evidence="9" type="ORF">FGIG_05686</name>
</gene>
<dbReference type="InterPro" id="IPR022885">
    <property type="entry name" value="NDH1_su_D/H"/>
</dbReference>
<dbReference type="GO" id="GO:0006120">
    <property type="term" value="P:mitochondrial electron transport, NADH to ubiquinone"/>
    <property type="evidence" value="ECO:0007669"/>
    <property type="project" value="TreeGrafter"/>
</dbReference>
<dbReference type="InterPro" id="IPR001135">
    <property type="entry name" value="NADH_Q_OxRdtase_suD"/>
</dbReference>
<keyword evidence="4 7" id="KW-0520">NAD</keyword>
<name>A0A504Y5E0_FASGI</name>
<comment type="caution">
    <text evidence="9">The sequence shown here is derived from an EMBL/GenBank/DDBJ whole genome shotgun (WGS) entry which is preliminary data.</text>
</comment>
<dbReference type="OrthoDB" id="1009at2759"/>
<evidence type="ECO:0000256" key="7">
    <source>
        <dbReference type="RuleBase" id="RU003685"/>
    </source>
</evidence>
<evidence type="ECO:0000256" key="3">
    <source>
        <dbReference type="ARBA" id="ARBA00022967"/>
    </source>
</evidence>
<evidence type="ECO:0000313" key="10">
    <source>
        <dbReference type="Proteomes" id="UP000316759"/>
    </source>
</evidence>
<dbReference type="GO" id="GO:0005739">
    <property type="term" value="C:mitochondrion"/>
    <property type="evidence" value="ECO:0007669"/>
    <property type="project" value="GOC"/>
</dbReference>
<proteinExistence type="inferred from homology"/>
<dbReference type="PANTHER" id="PTHR11993">
    <property type="entry name" value="NADH-UBIQUINONE OXIDOREDUCTASE 49 KDA SUBUNIT"/>
    <property type="match status" value="1"/>
</dbReference>
<sequence length="260" mass="29941">MMPAVRLPCAILRSGPRGLPLLELSKRFSSRWIPDKKYLAEFRNSLQPPEQKAVEQKPLPADLFSSKHIEVQSIQLNFGPQHPAAHGVLRLIMELDGEIIGRLDPHIGLLHRGTEKLIEYKTYTQALPYFDRLDYASMMCNEQGYCLAVEKLLNIEVPPRAKYIRTLFAELTRLLNHCLAIGSHILDVGAITPIFWLFEEREKMFEFYERVSGARMHAAYFRPGGVYLDLPLGLMDDMYQFLEKFVQRIDEVSSMNRKGC</sequence>
<keyword evidence="10" id="KW-1185">Reference proteome</keyword>
<dbReference type="GO" id="GO:0016651">
    <property type="term" value="F:oxidoreductase activity, acting on NAD(P)H"/>
    <property type="evidence" value="ECO:0007669"/>
    <property type="project" value="InterPro"/>
</dbReference>
<protein>
    <recommendedName>
        <fullName evidence="5">Complex I-49kD</fullName>
    </recommendedName>
    <alternativeName>
        <fullName evidence="6">NADH-ubiquinone oxidoreductase 49 kDa subunit</fullName>
    </alternativeName>
</protein>
<evidence type="ECO:0000313" key="9">
    <source>
        <dbReference type="EMBL" id="TPP56254.1"/>
    </source>
</evidence>